<feature type="region of interest" description="Disordered" evidence="1">
    <location>
        <begin position="39"/>
        <end position="70"/>
    </location>
</feature>
<proteinExistence type="predicted"/>
<evidence type="ECO:0000313" key="2">
    <source>
        <dbReference type="EMBL" id="PWI71575.1"/>
    </source>
</evidence>
<name>A0A2U3EAQ6_PURLI</name>
<comment type="caution">
    <text evidence="2">The sequence shown here is derived from an EMBL/GenBank/DDBJ whole genome shotgun (WGS) entry which is preliminary data.</text>
</comment>
<gene>
    <name evidence="2" type="ORF">PCL_11669</name>
</gene>
<evidence type="ECO:0000256" key="1">
    <source>
        <dbReference type="SAM" id="MobiDB-lite"/>
    </source>
</evidence>
<evidence type="ECO:0000313" key="3">
    <source>
        <dbReference type="Proteomes" id="UP000245956"/>
    </source>
</evidence>
<accession>A0A2U3EAQ6</accession>
<organism evidence="2 3">
    <name type="scientific">Purpureocillium lilacinum</name>
    <name type="common">Paecilomyces lilacinus</name>
    <dbReference type="NCBI Taxonomy" id="33203"/>
    <lineage>
        <taxon>Eukaryota</taxon>
        <taxon>Fungi</taxon>
        <taxon>Dikarya</taxon>
        <taxon>Ascomycota</taxon>
        <taxon>Pezizomycotina</taxon>
        <taxon>Sordariomycetes</taxon>
        <taxon>Hypocreomycetidae</taxon>
        <taxon>Hypocreales</taxon>
        <taxon>Ophiocordycipitaceae</taxon>
        <taxon>Purpureocillium</taxon>
    </lineage>
</organism>
<reference evidence="2 3" key="1">
    <citation type="journal article" date="2016" name="Front. Microbiol.">
        <title>Genome and transcriptome sequences reveal the specific parasitism of the nematophagous Purpureocillium lilacinum 36-1.</title>
        <authorList>
            <person name="Xie J."/>
            <person name="Li S."/>
            <person name="Mo C."/>
            <person name="Xiao X."/>
            <person name="Peng D."/>
            <person name="Wang G."/>
            <person name="Xiao Y."/>
        </authorList>
    </citation>
    <scope>NUCLEOTIDE SEQUENCE [LARGE SCALE GENOMIC DNA]</scope>
    <source>
        <strain evidence="2 3">36-1</strain>
    </source>
</reference>
<dbReference type="Proteomes" id="UP000245956">
    <property type="component" value="Unassembled WGS sequence"/>
</dbReference>
<sequence>MRDLGVPYAAVSFKVASGRRHCCVWGTCPPAASSACSADDGDTSLSNDSTSIHPRFVASRPEPPLGASRASRDVDITVRARKKRRCHLTFLHCGGGQARDLLADAAERLGVPEEKQRPMCRGHRAHEVLRAGERSAGTSANVHAVALRIGRDGVFDDDFARRRAVTYLYWDPVGEHLPQPRGRREYGNSIARDIRVRLSRTLAWVRRSFHS</sequence>
<dbReference type="EMBL" id="LCWV01000007">
    <property type="protein sequence ID" value="PWI71575.1"/>
    <property type="molecule type" value="Genomic_DNA"/>
</dbReference>
<dbReference type="AlphaFoldDB" id="A0A2U3EAQ6"/>
<protein>
    <submittedName>
        <fullName evidence="2">Uncharacterized protein</fullName>
    </submittedName>
</protein>